<comment type="catalytic activity">
    <reaction evidence="1">
        <text>an N-(ADP-alpha-D-ribosyl)-thymidine in DNA + H2O = a thymidine in DNA + ADP-D-ribose</text>
        <dbReference type="Rhea" id="RHEA:71655"/>
        <dbReference type="Rhea" id="RHEA-COMP:13556"/>
        <dbReference type="Rhea" id="RHEA-COMP:18051"/>
        <dbReference type="ChEBI" id="CHEBI:15377"/>
        <dbReference type="ChEBI" id="CHEBI:57967"/>
        <dbReference type="ChEBI" id="CHEBI:137386"/>
        <dbReference type="ChEBI" id="CHEBI:191199"/>
    </reaction>
    <physiologicalReaction direction="left-to-right" evidence="1">
        <dbReference type="Rhea" id="RHEA:71656"/>
    </physiologicalReaction>
</comment>
<reference evidence="3 4" key="1">
    <citation type="journal article" date="2016" name="Environ. Microbiol.">
        <title>New Methyloceanibacter diversity from North Sea sediments includes methanotroph containing solely the soluble methane monooxygenase.</title>
        <authorList>
            <person name="Vekeman B."/>
            <person name="Kerckhof F.M."/>
            <person name="Cremers G."/>
            <person name="de Vos P."/>
            <person name="Vandamme P."/>
            <person name="Boon N."/>
            <person name="Op den Camp H.J."/>
            <person name="Heylen K."/>
        </authorList>
    </citation>
    <scope>NUCLEOTIDE SEQUENCE [LARGE SCALE GENOMIC DNA]</scope>
    <source>
        <strain evidence="3 4">R-67176</strain>
    </source>
</reference>
<comment type="caution">
    <text evidence="3">The sequence shown here is derived from an EMBL/GenBank/DDBJ whole genome shotgun (WGS) entry which is preliminary data.</text>
</comment>
<evidence type="ECO:0000313" key="4">
    <source>
        <dbReference type="Proteomes" id="UP000094172"/>
    </source>
</evidence>
<dbReference type="InterPro" id="IPR002589">
    <property type="entry name" value="Macro_dom"/>
</dbReference>
<dbReference type="SUPFAM" id="SSF52949">
    <property type="entry name" value="Macro domain-like"/>
    <property type="match status" value="1"/>
</dbReference>
<dbReference type="PANTHER" id="PTHR12521">
    <property type="entry name" value="PROTEIN C6ORF130"/>
    <property type="match status" value="1"/>
</dbReference>
<accession>A0A1E3VKQ4</accession>
<name>A0A1E3VKQ4_9HYPH</name>
<feature type="domain" description="Macro" evidence="2">
    <location>
        <begin position="1"/>
        <end position="167"/>
    </location>
</feature>
<evidence type="ECO:0000259" key="2">
    <source>
        <dbReference type="PROSITE" id="PS51154"/>
    </source>
</evidence>
<organism evidence="3 4">
    <name type="scientific">Methyloceanibacter stevinii</name>
    <dbReference type="NCBI Taxonomy" id="1774970"/>
    <lineage>
        <taxon>Bacteria</taxon>
        <taxon>Pseudomonadati</taxon>
        <taxon>Pseudomonadota</taxon>
        <taxon>Alphaproteobacteria</taxon>
        <taxon>Hyphomicrobiales</taxon>
        <taxon>Hyphomicrobiaceae</taxon>
        <taxon>Methyloceanibacter</taxon>
    </lineage>
</organism>
<dbReference type="SMART" id="SM00506">
    <property type="entry name" value="A1pp"/>
    <property type="match status" value="1"/>
</dbReference>
<dbReference type="Proteomes" id="UP000094172">
    <property type="component" value="Unassembled WGS sequence"/>
</dbReference>
<dbReference type="InterPro" id="IPR050892">
    <property type="entry name" value="ADP-ribose_metab_enzymes"/>
</dbReference>
<dbReference type="Pfam" id="PF01661">
    <property type="entry name" value="Macro"/>
    <property type="match status" value="1"/>
</dbReference>
<gene>
    <name evidence="3" type="ORF">AUC70_11115</name>
</gene>
<protein>
    <submittedName>
        <fullName evidence="3">Appr-1-p processing protein</fullName>
    </submittedName>
</protein>
<dbReference type="GO" id="GO:0140291">
    <property type="term" value="P:peptidyl-glutamate ADP-deribosylation"/>
    <property type="evidence" value="ECO:0007669"/>
    <property type="project" value="TreeGrafter"/>
</dbReference>
<dbReference type="STRING" id="1774970.AUC70_11115"/>
<keyword evidence="4" id="KW-1185">Reference proteome</keyword>
<sequence length="167" mass="18274">MSRGTKLITKVRGDILLSDAQAIAHGVAPHDHFNQGLALALRERHPAMAKDFRHYCHQENPKPGHAWLWAGPERVVINLMTQEPAPDEKAHPGKATAHNVNHALKELCAILEKENISSVALPKLATGVGGLTWEEVEPLIASHLGDLGIPVIVYETYEKDVKATEPV</sequence>
<dbReference type="PROSITE" id="PS51154">
    <property type="entry name" value="MACRO"/>
    <property type="match status" value="1"/>
</dbReference>
<dbReference type="InterPro" id="IPR043472">
    <property type="entry name" value="Macro_dom-like"/>
</dbReference>
<dbReference type="EMBL" id="LPWE01000013">
    <property type="protein sequence ID" value="ODR94108.1"/>
    <property type="molecule type" value="Genomic_DNA"/>
</dbReference>
<evidence type="ECO:0000313" key="3">
    <source>
        <dbReference type="EMBL" id="ODR94108.1"/>
    </source>
</evidence>
<dbReference type="PANTHER" id="PTHR12521:SF0">
    <property type="entry name" value="ADP-RIBOSE GLYCOHYDROLASE OARD1"/>
    <property type="match status" value="1"/>
</dbReference>
<evidence type="ECO:0000256" key="1">
    <source>
        <dbReference type="ARBA" id="ARBA00035885"/>
    </source>
</evidence>
<dbReference type="Gene3D" id="3.40.220.10">
    <property type="entry name" value="Leucine Aminopeptidase, subunit E, domain 1"/>
    <property type="match status" value="1"/>
</dbReference>
<dbReference type="AlphaFoldDB" id="A0A1E3VKQ4"/>
<proteinExistence type="predicted"/>